<sequence>MSLPSDLPPELAHSGVRAADRLGFTLFLAALVHLALILGLGFSFAEPKQISKTLEITLATFKSEVAPKKADFLAQENQQGSGTLDKKAIPKTTEVAPFQENKVNKVTPPPPVKPEAQEAAPKAAVATTAPKPKKTVTQREEVKTQAPAKPPTPTFDSSQLSSDIASLEAELAQEQQLYAKRPRIHRLSAASTMRDKGAWYKDEWRKKVERIGNLNYPDEARRKQIYGNLRLMVSINRDGSLYEVLVLESSGQPLLDQAAQRIVRLAAPFAPFTGDLSDIDRLEIIRTWRFARGDKLSSN</sequence>
<evidence type="ECO:0000256" key="5">
    <source>
        <dbReference type="ARBA" id="ARBA00022519"/>
    </source>
</evidence>
<comment type="caution">
    <text evidence="13">The sequence shown here is derived from an EMBL/GenBank/DDBJ whole genome shotgun (WGS) entry which is preliminary data.</text>
</comment>
<reference evidence="15 16" key="1">
    <citation type="journal article" date="2022" name="Int. J. Syst. Evol. Microbiol.">
        <title>Pseudomonas aegrilactucae sp. nov. and Pseudomonas morbosilactucae sp. nov., pathogens causing bacterial rot of lettuce in Japan.</title>
        <authorList>
            <person name="Sawada H."/>
            <person name="Fujikawa T."/>
            <person name="Satou M."/>
        </authorList>
    </citation>
    <scope>NUCLEOTIDE SEQUENCE [LARGE SCALE GENOMIC DNA]</scope>
    <source>
        <strain evidence="13 15">MAFF 302030</strain>
        <strain evidence="14 16">MAFF 302046</strain>
    </source>
</reference>
<reference evidence="15 16" key="2">
    <citation type="journal article" date="2023" name="Plant Pathol.">
        <title>Dismantling and reorganizing Pseudomonas marginalis sensu#lato.</title>
        <authorList>
            <person name="Sawada H."/>
            <person name="Fujikawa T."/>
            <person name="Satou M."/>
        </authorList>
    </citation>
    <scope>NUCLEOTIDE SEQUENCE [LARGE SCALE GENOMIC DNA]</scope>
    <source>
        <strain evidence="13 15">MAFF 302030</strain>
        <strain evidence="14 16">MAFF 302046</strain>
    </source>
</reference>
<comment type="subcellular location">
    <subcellularLocation>
        <location evidence="1">Cell inner membrane</location>
        <topology evidence="1">Single-pass membrane protein</topology>
        <orientation evidence="1">Periplasmic side</orientation>
    </subcellularLocation>
</comment>
<keyword evidence="3" id="KW-0813">Transport</keyword>
<proteinExistence type="inferred from homology"/>
<keyword evidence="4" id="KW-1003">Cell membrane</keyword>
<organism evidence="13 15">
    <name type="scientific">Pseudomonas morbosilactucae</name>
    <dbReference type="NCBI Taxonomy" id="2938197"/>
    <lineage>
        <taxon>Bacteria</taxon>
        <taxon>Pseudomonadati</taxon>
        <taxon>Pseudomonadota</taxon>
        <taxon>Gammaproteobacteria</taxon>
        <taxon>Pseudomonadales</taxon>
        <taxon>Pseudomonadaceae</taxon>
        <taxon>Pseudomonas</taxon>
    </lineage>
</organism>
<dbReference type="InterPro" id="IPR037682">
    <property type="entry name" value="TonB_C"/>
</dbReference>
<dbReference type="EMBL" id="JALQCW010000028">
    <property type="protein sequence ID" value="MCK9798585.1"/>
    <property type="molecule type" value="Genomic_DNA"/>
</dbReference>
<evidence type="ECO:0000256" key="11">
    <source>
        <dbReference type="SAM" id="Phobius"/>
    </source>
</evidence>
<evidence type="ECO:0000259" key="12">
    <source>
        <dbReference type="PROSITE" id="PS52015"/>
    </source>
</evidence>
<dbReference type="GO" id="GO:0031992">
    <property type="term" value="F:energy transducer activity"/>
    <property type="evidence" value="ECO:0007669"/>
    <property type="project" value="TreeGrafter"/>
</dbReference>
<feature type="region of interest" description="Disordered" evidence="10">
    <location>
        <begin position="102"/>
        <end position="161"/>
    </location>
</feature>
<dbReference type="RefSeq" id="WP_123327619.1">
    <property type="nucleotide sequence ID" value="NZ_JALQCW010000028.1"/>
</dbReference>
<keyword evidence="7" id="KW-0653">Protein transport</keyword>
<dbReference type="Proteomes" id="UP001155059">
    <property type="component" value="Unassembled WGS sequence"/>
</dbReference>
<dbReference type="AlphaFoldDB" id="A0A9X1YV13"/>
<dbReference type="PANTHER" id="PTHR33446:SF11">
    <property type="entry name" value="TONB3"/>
    <property type="match status" value="1"/>
</dbReference>
<evidence type="ECO:0000313" key="13">
    <source>
        <dbReference type="EMBL" id="MCK9798585.1"/>
    </source>
</evidence>
<keyword evidence="5" id="KW-0997">Cell inner membrane</keyword>
<keyword evidence="9 11" id="KW-0472">Membrane</keyword>
<dbReference type="EMBL" id="JALQCX010000033">
    <property type="protein sequence ID" value="MCK9816088.1"/>
    <property type="molecule type" value="Genomic_DNA"/>
</dbReference>
<dbReference type="Pfam" id="PF03544">
    <property type="entry name" value="TonB_C"/>
    <property type="match status" value="1"/>
</dbReference>
<evidence type="ECO:0000313" key="14">
    <source>
        <dbReference type="EMBL" id="MCK9816088.1"/>
    </source>
</evidence>
<dbReference type="Gene3D" id="3.30.1150.10">
    <property type="match status" value="1"/>
</dbReference>
<dbReference type="GO" id="GO:0015031">
    <property type="term" value="P:protein transport"/>
    <property type="evidence" value="ECO:0007669"/>
    <property type="project" value="UniProtKB-KW"/>
</dbReference>
<feature type="domain" description="TonB C-terminal" evidence="12">
    <location>
        <begin position="201"/>
        <end position="297"/>
    </location>
</feature>
<dbReference type="GO" id="GO:0098797">
    <property type="term" value="C:plasma membrane protein complex"/>
    <property type="evidence" value="ECO:0007669"/>
    <property type="project" value="TreeGrafter"/>
</dbReference>
<keyword evidence="8 11" id="KW-1133">Transmembrane helix</keyword>
<evidence type="ECO:0000313" key="16">
    <source>
        <dbReference type="Proteomes" id="UP001155163"/>
    </source>
</evidence>
<gene>
    <name evidence="13" type="ORF">M1B34_12825</name>
    <name evidence="14" type="ORF">M1B35_18630</name>
</gene>
<dbReference type="InterPro" id="IPR051045">
    <property type="entry name" value="TonB-dependent_transducer"/>
</dbReference>
<dbReference type="PROSITE" id="PS52015">
    <property type="entry name" value="TONB_CTD"/>
    <property type="match status" value="1"/>
</dbReference>
<dbReference type="FunFam" id="3.30.1150.10:FF:000012">
    <property type="entry name" value="Energy transducer TonB"/>
    <property type="match status" value="1"/>
</dbReference>
<dbReference type="NCBIfam" id="TIGR01352">
    <property type="entry name" value="tonB_Cterm"/>
    <property type="match status" value="1"/>
</dbReference>
<evidence type="ECO:0000256" key="10">
    <source>
        <dbReference type="SAM" id="MobiDB-lite"/>
    </source>
</evidence>
<dbReference type="InterPro" id="IPR006260">
    <property type="entry name" value="TonB/TolA_C"/>
</dbReference>
<evidence type="ECO:0000256" key="3">
    <source>
        <dbReference type="ARBA" id="ARBA00022448"/>
    </source>
</evidence>
<evidence type="ECO:0000256" key="6">
    <source>
        <dbReference type="ARBA" id="ARBA00022692"/>
    </source>
</evidence>
<comment type="similarity">
    <text evidence="2">Belongs to the TonB family.</text>
</comment>
<evidence type="ECO:0000256" key="4">
    <source>
        <dbReference type="ARBA" id="ARBA00022475"/>
    </source>
</evidence>
<keyword evidence="6 11" id="KW-0812">Transmembrane</keyword>
<evidence type="ECO:0000256" key="7">
    <source>
        <dbReference type="ARBA" id="ARBA00022927"/>
    </source>
</evidence>
<evidence type="ECO:0000313" key="15">
    <source>
        <dbReference type="Proteomes" id="UP001155059"/>
    </source>
</evidence>
<keyword evidence="16" id="KW-1185">Reference proteome</keyword>
<dbReference type="PANTHER" id="PTHR33446">
    <property type="entry name" value="PROTEIN TONB-RELATED"/>
    <property type="match status" value="1"/>
</dbReference>
<evidence type="ECO:0000256" key="2">
    <source>
        <dbReference type="ARBA" id="ARBA00006555"/>
    </source>
</evidence>
<protein>
    <submittedName>
        <fullName evidence="13">Energy transducer TonB</fullName>
    </submittedName>
</protein>
<evidence type="ECO:0000256" key="9">
    <source>
        <dbReference type="ARBA" id="ARBA00023136"/>
    </source>
</evidence>
<feature type="compositionally biased region" description="Low complexity" evidence="10">
    <location>
        <begin position="117"/>
        <end position="130"/>
    </location>
</feature>
<dbReference type="SUPFAM" id="SSF74653">
    <property type="entry name" value="TolA/TonB C-terminal domain"/>
    <property type="match status" value="1"/>
</dbReference>
<feature type="transmembrane region" description="Helical" evidence="11">
    <location>
        <begin position="24"/>
        <end position="45"/>
    </location>
</feature>
<accession>A0A9X1YV13</accession>
<evidence type="ECO:0000256" key="8">
    <source>
        <dbReference type="ARBA" id="ARBA00022989"/>
    </source>
</evidence>
<name>A0A9X1YV13_9PSED</name>
<dbReference type="Proteomes" id="UP001155163">
    <property type="component" value="Unassembled WGS sequence"/>
</dbReference>
<dbReference type="GO" id="GO:0055085">
    <property type="term" value="P:transmembrane transport"/>
    <property type="evidence" value="ECO:0007669"/>
    <property type="project" value="InterPro"/>
</dbReference>
<evidence type="ECO:0000256" key="1">
    <source>
        <dbReference type="ARBA" id="ARBA00004383"/>
    </source>
</evidence>